<name>A0A7N0SYE8_KALFE</name>
<dbReference type="Gramene" id="Kaladp0012s0044.2.v1.1">
    <property type="protein sequence ID" value="Kaladp0012s0044.2.v1.1"/>
    <property type="gene ID" value="Kaladp0012s0044.v1.1"/>
</dbReference>
<dbReference type="AlphaFoldDB" id="A0A7N0SYE8"/>
<keyword evidence="2 6" id="KW-0853">WD repeat</keyword>
<dbReference type="HAMAP" id="MF_03056">
    <property type="entry name" value="TRM82"/>
    <property type="match status" value="1"/>
</dbReference>
<dbReference type="InterPro" id="IPR015943">
    <property type="entry name" value="WD40/YVTN_repeat-like_dom_sf"/>
</dbReference>
<dbReference type="InterPro" id="IPR036322">
    <property type="entry name" value="WD40_repeat_dom_sf"/>
</dbReference>
<dbReference type="PANTHER" id="PTHR16288">
    <property type="entry name" value="WD40 REPEAT PROTEIN 4"/>
    <property type="match status" value="1"/>
</dbReference>
<dbReference type="GO" id="GO:0043527">
    <property type="term" value="C:tRNA methyltransferase complex"/>
    <property type="evidence" value="ECO:0007669"/>
    <property type="project" value="TreeGrafter"/>
</dbReference>
<feature type="repeat" description="WD" evidence="7">
    <location>
        <begin position="198"/>
        <end position="243"/>
    </location>
</feature>
<sequence>MEDGQVEEAENCKEPEVAPALIALHPTQKFITVAVGSELRVFDLELDSAVSLADDVGGPCHSDSVRTIKFSSNGNLFVSAGDDKLVKVWTTDDWRCILTVGAEKRVTAVAISKDGLFVCYADKFGTVWVFGLDEAEENQKLKTKKPVALLAHYCSIITRLEFSPDGRFILSADRDFKIRVTLFPKSPLHGAHEIQSFCLGHIEFVSCMTFISSPDHPQGFIVSGSGDSTVRLWDISSGKLLYTCAAGAEAGLLESDGKAEPDTPLAPITDVCSSFDGTLVAVAIQGLQGIAMLNCDLSAATLSINRIISFTEETFIPTALGTSAKDYLWMVTGVSNLKGFDLPSLARVKVLSGFNKNLSNSAEGEGTIVEDSHLPGGEKLLEKLQGSLSVRNEAFLAAAEAVKTAMCNLLIKKSYTMDTREFRKRTRNDKKTKK</sequence>
<evidence type="ECO:0000256" key="4">
    <source>
        <dbReference type="ARBA" id="ARBA00022737"/>
    </source>
</evidence>
<reference evidence="8" key="1">
    <citation type="submission" date="2021-01" db="UniProtKB">
        <authorList>
            <consortium name="EnsemblPlants"/>
        </authorList>
    </citation>
    <scope>IDENTIFICATION</scope>
</reference>
<dbReference type="GO" id="GO:0005634">
    <property type="term" value="C:nucleus"/>
    <property type="evidence" value="ECO:0007669"/>
    <property type="project" value="UniProtKB-SubCell"/>
</dbReference>
<keyword evidence="3 6" id="KW-0819">tRNA processing</keyword>
<dbReference type="InterPro" id="IPR019775">
    <property type="entry name" value="WD40_repeat_CS"/>
</dbReference>
<dbReference type="PROSITE" id="PS50294">
    <property type="entry name" value="WD_REPEATS_REGION"/>
    <property type="match status" value="2"/>
</dbReference>
<dbReference type="InterPro" id="IPR028884">
    <property type="entry name" value="Trm82"/>
</dbReference>
<comment type="pathway">
    <text evidence="6">tRNA modification; N(7)-methylguanine-tRNA biosynthesis.</text>
</comment>
<comment type="similarity">
    <text evidence="6">Belongs to the WD repeat TRM82 family.</text>
</comment>
<evidence type="ECO:0000313" key="8">
    <source>
        <dbReference type="EnsemblPlants" id="Kaladp0012s0044.1.v1.1"/>
    </source>
</evidence>
<keyword evidence="5 6" id="KW-0539">Nucleus</keyword>
<evidence type="ECO:0000256" key="6">
    <source>
        <dbReference type="HAMAP-Rule" id="MF_03056"/>
    </source>
</evidence>
<proteinExistence type="inferred from homology"/>
<dbReference type="Proteomes" id="UP000594263">
    <property type="component" value="Unplaced"/>
</dbReference>
<evidence type="ECO:0000256" key="3">
    <source>
        <dbReference type="ARBA" id="ARBA00022694"/>
    </source>
</evidence>
<evidence type="ECO:0000313" key="9">
    <source>
        <dbReference type="Proteomes" id="UP000594263"/>
    </source>
</evidence>
<feature type="repeat" description="WD" evidence="7">
    <location>
        <begin position="61"/>
        <end position="99"/>
    </location>
</feature>
<keyword evidence="9" id="KW-1185">Reference proteome</keyword>
<dbReference type="OMA" id="SWHCIRT"/>
<accession>A0A7N0SYE8</accession>
<evidence type="ECO:0000256" key="1">
    <source>
        <dbReference type="ARBA" id="ARBA00004123"/>
    </source>
</evidence>
<dbReference type="Gene3D" id="2.130.10.10">
    <property type="entry name" value="YVTN repeat-like/Quinoprotein amine dehydrogenase"/>
    <property type="match status" value="2"/>
</dbReference>
<dbReference type="GO" id="GO:0106004">
    <property type="term" value="P:tRNA (guanine-N7)-methylation"/>
    <property type="evidence" value="ECO:0007669"/>
    <property type="project" value="UniProtKB-UniRule"/>
</dbReference>
<dbReference type="PROSITE" id="PS00678">
    <property type="entry name" value="WD_REPEATS_1"/>
    <property type="match status" value="1"/>
</dbReference>
<evidence type="ECO:0000256" key="5">
    <source>
        <dbReference type="ARBA" id="ARBA00023242"/>
    </source>
</evidence>
<dbReference type="GO" id="GO:0005829">
    <property type="term" value="C:cytosol"/>
    <property type="evidence" value="ECO:0007669"/>
    <property type="project" value="TreeGrafter"/>
</dbReference>
<dbReference type="FunFam" id="2.130.10.10:FF:001350">
    <property type="entry name" value="tRNA (guanine-N(7)-)-methyltransferase non-catalytic subunit"/>
    <property type="match status" value="1"/>
</dbReference>
<keyword evidence="4 6" id="KW-0677">Repeat</keyword>
<dbReference type="SUPFAM" id="SSF50978">
    <property type="entry name" value="WD40 repeat-like"/>
    <property type="match status" value="1"/>
</dbReference>
<dbReference type="PANTHER" id="PTHR16288:SF0">
    <property type="entry name" value="TRNA (GUANINE-N(7)-)-METHYLTRANSFERASE NON-CATALYTIC SUBUNIT WDR4"/>
    <property type="match status" value="1"/>
</dbReference>
<dbReference type="UniPathway" id="UPA00989"/>
<dbReference type="PROSITE" id="PS50082">
    <property type="entry name" value="WD_REPEATS_2"/>
    <property type="match status" value="2"/>
</dbReference>
<evidence type="ECO:0000256" key="7">
    <source>
        <dbReference type="PROSITE-ProRule" id="PRU00221"/>
    </source>
</evidence>
<protein>
    <recommendedName>
        <fullName evidence="6">tRNA (guanine-N(7)-)-methyltransferase non-catalytic subunit</fullName>
    </recommendedName>
    <alternativeName>
        <fullName evidence="6">WD repeat-containing protein 4 homolog</fullName>
    </alternativeName>
</protein>
<comment type="subcellular location">
    <subcellularLocation>
        <location evidence="1 6">Nucleus</location>
    </subcellularLocation>
</comment>
<dbReference type="Gramene" id="Kaladp0012s0044.1.v1.1">
    <property type="protein sequence ID" value="Kaladp0012s0044.1.v1.1"/>
    <property type="gene ID" value="Kaladp0012s0044.v1.1"/>
</dbReference>
<dbReference type="EnsemblPlants" id="Kaladp0012s0044.2.v1.1">
    <property type="protein sequence ID" value="Kaladp0012s0044.2.v1.1"/>
    <property type="gene ID" value="Kaladp0012s0044.v1.1"/>
</dbReference>
<dbReference type="SMART" id="SM00320">
    <property type="entry name" value="WD40"/>
    <property type="match status" value="4"/>
</dbReference>
<dbReference type="Pfam" id="PF00400">
    <property type="entry name" value="WD40"/>
    <property type="match status" value="3"/>
</dbReference>
<dbReference type="InterPro" id="IPR001680">
    <property type="entry name" value="WD40_rpt"/>
</dbReference>
<organism evidence="8 9">
    <name type="scientific">Kalanchoe fedtschenkoi</name>
    <name type="common">Lavender scallops</name>
    <name type="synonym">South American air plant</name>
    <dbReference type="NCBI Taxonomy" id="63787"/>
    <lineage>
        <taxon>Eukaryota</taxon>
        <taxon>Viridiplantae</taxon>
        <taxon>Streptophyta</taxon>
        <taxon>Embryophyta</taxon>
        <taxon>Tracheophyta</taxon>
        <taxon>Spermatophyta</taxon>
        <taxon>Magnoliopsida</taxon>
        <taxon>eudicotyledons</taxon>
        <taxon>Gunneridae</taxon>
        <taxon>Pentapetalae</taxon>
        <taxon>Saxifragales</taxon>
        <taxon>Crassulaceae</taxon>
        <taxon>Kalanchoe</taxon>
    </lineage>
</organism>
<comment type="subunit">
    <text evidence="6">Forms a heterodimer with the catalytic subunit.</text>
</comment>
<dbReference type="EnsemblPlants" id="Kaladp0012s0044.1.v1.1">
    <property type="protein sequence ID" value="Kaladp0012s0044.1.v1.1"/>
    <property type="gene ID" value="Kaladp0012s0044.v1.1"/>
</dbReference>
<comment type="function">
    <text evidence="6">Required for the formation of N(7)-methylguanine at position 46 (m7G46) in tRNA. In the complex, it is required to stabilize and induce conformational changes of the catalytic subunit.</text>
</comment>
<evidence type="ECO:0000256" key="2">
    <source>
        <dbReference type="ARBA" id="ARBA00022574"/>
    </source>
</evidence>